<sequence>MILPCLNLHFFALKPCHVLGFLGFLPSFCPCLNNTSRCLFPCHCLQRRCCCRIFFLFTSPRSNIHLTKLHAKFHYFFSCFRVQLLFRKLLSLHIHAATLDFCMDS</sequence>
<keyword evidence="1" id="KW-0732">Signal</keyword>
<dbReference type="EMBL" id="GISG01138798">
    <property type="protein sequence ID" value="MBA4644568.1"/>
    <property type="molecule type" value="Transcribed_RNA"/>
</dbReference>
<accession>A0A7C9DR60</accession>
<name>A0A7C9DR60_OPUST</name>
<proteinExistence type="predicted"/>
<feature type="signal peptide" evidence="1">
    <location>
        <begin position="1"/>
        <end position="20"/>
    </location>
</feature>
<feature type="chain" id="PRO_5027782787" evidence="1">
    <location>
        <begin position="21"/>
        <end position="105"/>
    </location>
</feature>
<reference evidence="2" key="2">
    <citation type="submission" date="2020-07" db="EMBL/GenBank/DDBJ databases">
        <authorList>
            <person name="Vera ALvarez R."/>
            <person name="Arias-Moreno D.M."/>
            <person name="Jimenez-Jacinto V."/>
            <person name="Jimenez-Bremont J.F."/>
            <person name="Swaminathan K."/>
            <person name="Moose S.P."/>
            <person name="Guerrero-Gonzalez M.L."/>
            <person name="Marino-Ramirez L."/>
            <person name="Landsman D."/>
            <person name="Rodriguez-Kessler M."/>
            <person name="Delgado-Sanchez P."/>
        </authorList>
    </citation>
    <scope>NUCLEOTIDE SEQUENCE</scope>
    <source>
        <tissue evidence="2">Cladode</tissue>
    </source>
</reference>
<organism evidence="2">
    <name type="scientific">Opuntia streptacantha</name>
    <name type="common">Prickly pear cactus</name>
    <name type="synonym">Opuntia cardona</name>
    <dbReference type="NCBI Taxonomy" id="393608"/>
    <lineage>
        <taxon>Eukaryota</taxon>
        <taxon>Viridiplantae</taxon>
        <taxon>Streptophyta</taxon>
        <taxon>Embryophyta</taxon>
        <taxon>Tracheophyta</taxon>
        <taxon>Spermatophyta</taxon>
        <taxon>Magnoliopsida</taxon>
        <taxon>eudicotyledons</taxon>
        <taxon>Gunneridae</taxon>
        <taxon>Pentapetalae</taxon>
        <taxon>Caryophyllales</taxon>
        <taxon>Cactineae</taxon>
        <taxon>Cactaceae</taxon>
        <taxon>Opuntioideae</taxon>
        <taxon>Opuntia</taxon>
    </lineage>
</organism>
<protein>
    <submittedName>
        <fullName evidence="2">Uncharacterized protein</fullName>
    </submittedName>
</protein>
<evidence type="ECO:0000256" key="1">
    <source>
        <dbReference type="SAM" id="SignalP"/>
    </source>
</evidence>
<evidence type="ECO:0000313" key="2">
    <source>
        <dbReference type="EMBL" id="MBA4644568.1"/>
    </source>
</evidence>
<dbReference type="AlphaFoldDB" id="A0A7C9DR60"/>
<reference evidence="2" key="1">
    <citation type="journal article" date="2013" name="J. Plant Res.">
        <title>Effect of fungi and light on seed germination of three Opuntia species from semiarid lands of central Mexico.</title>
        <authorList>
            <person name="Delgado-Sanchez P."/>
            <person name="Jimenez-Bremont J.F."/>
            <person name="Guerrero-Gonzalez Mde L."/>
            <person name="Flores J."/>
        </authorList>
    </citation>
    <scope>NUCLEOTIDE SEQUENCE</scope>
    <source>
        <tissue evidence="2">Cladode</tissue>
    </source>
</reference>